<comment type="caution">
    <text evidence="2">The sequence shown here is derived from an EMBL/GenBank/DDBJ whole genome shotgun (WGS) entry which is preliminary data.</text>
</comment>
<feature type="compositionally biased region" description="Basic and acidic residues" evidence="1">
    <location>
        <begin position="95"/>
        <end position="106"/>
    </location>
</feature>
<organism evidence="2 3">
    <name type="scientific">Plakobranchus ocellatus</name>
    <dbReference type="NCBI Taxonomy" id="259542"/>
    <lineage>
        <taxon>Eukaryota</taxon>
        <taxon>Metazoa</taxon>
        <taxon>Spiralia</taxon>
        <taxon>Lophotrochozoa</taxon>
        <taxon>Mollusca</taxon>
        <taxon>Gastropoda</taxon>
        <taxon>Heterobranchia</taxon>
        <taxon>Euthyneura</taxon>
        <taxon>Panpulmonata</taxon>
        <taxon>Sacoglossa</taxon>
        <taxon>Placobranchoidea</taxon>
        <taxon>Plakobranchidae</taxon>
        <taxon>Plakobranchus</taxon>
    </lineage>
</organism>
<protein>
    <submittedName>
        <fullName evidence="2">Uncharacterized protein</fullName>
    </submittedName>
</protein>
<evidence type="ECO:0000313" key="3">
    <source>
        <dbReference type="Proteomes" id="UP000735302"/>
    </source>
</evidence>
<proteinExistence type="predicted"/>
<dbReference type="AlphaFoldDB" id="A0AAV4BI14"/>
<sequence>MVKVINYNDSDDDNKDDMNIDNKNDRDDGEERRKAVPGKLMLRLGLAFFLKRSTARPDNRLAATFALSKGSRDELSSLKDYLPSKGAPVKNTGHGAERESLASDVR</sequence>
<evidence type="ECO:0000313" key="2">
    <source>
        <dbReference type="EMBL" id="GFO22976.1"/>
    </source>
</evidence>
<evidence type="ECO:0000256" key="1">
    <source>
        <dbReference type="SAM" id="MobiDB-lite"/>
    </source>
</evidence>
<feature type="region of interest" description="Disordered" evidence="1">
    <location>
        <begin position="70"/>
        <end position="106"/>
    </location>
</feature>
<dbReference type="EMBL" id="BLXT01005482">
    <property type="protein sequence ID" value="GFO22976.1"/>
    <property type="molecule type" value="Genomic_DNA"/>
</dbReference>
<keyword evidence="3" id="KW-1185">Reference proteome</keyword>
<feature type="region of interest" description="Disordered" evidence="1">
    <location>
        <begin position="1"/>
        <end position="34"/>
    </location>
</feature>
<dbReference type="Proteomes" id="UP000735302">
    <property type="component" value="Unassembled WGS sequence"/>
</dbReference>
<accession>A0AAV4BI14</accession>
<name>A0AAV4BI14_9GAST</name>
<gene>
    <name evidence="2" type="ORF">PoB_004948100</name>
</gene>
<reference evidence="2 3" key="1">
    <citation type="journal article" date="2021" name="Elife">
        <title>Chloroplast acquisition without the gene transfer in kleptoplastic sea slugs, Plakobranchus ocellatus.</title>
        <authorList>
            <person name="Maeda T."/>
            <person name="Takahashi S."/>
            <person name="Yoshida T."/>
            <person name="Shimamura S."/>
            <person name="Takaki Y."/>
            <person name="Nagai Y."/>
            <person name="Toyoda A."/>
            <person name="Suzuki Y."/>
            <person name="Arimoto A."/>
            <person name="Ishii H."/>
            <person name="Satoh N."/>
            <person name="Nishiyama T."/>
            <person name="Hasebe M."/>
            <person name="Maruyama T."/>
            <person name="Minagawa J."/>
            <person name="Obokata J."/>
            <person name="Shigenobu S."/>
        </authorList>
    </citation>
    <scope>NUCLEOTIDE SEQUENCE [LARGE SCALE GENOMIC DNA]</scope>
</reference>
<feature type="compositionally biased region" description="Basic and acidic residues" evidence="1">
    <location>
        <begin position="16"/>
        <end position="34"/>
    </location>
</feature>